<comment type="caution">
    <text evidence="8">The sequence shown here is derived from an EMBL/GenBank/DDBJ whole genome shotgun (WGS) entry which is preliminary data.</text>
</comment>
<evidence type="ECO:0000256" key="5">
    <source>
        <dbReference type="ARBA" id="ARBA00023163"/>
    </source>
</evidence>
<dbReference type="Pfam" id="PF00072">
    <property type="entry name" value="Response_reg"/>
    <property type="match status" value="1"/>
</dbReference>
<sequence length="156" mass="16233">MSCPGPIPTTAFGAANLAARAPGRAEGGNAVTRIVVAEDDPDLRDLLEFKLVQAGYEVTAVSTGREALDEAAAAQLFLLDVTLPDMTGLQVCTLLRAEVATRDTPVVLLTGHTQEADVEAGRSSGASDYIFKPFSPRDLVDRIGALLTGGGEPPGR</sequence>
<keyword evidence="2" id="KW-0902">Two-component regulatory system</keyword>
<evidence type="ECO:0000259" key="7">
    <source>
        <dbReference type="PROSITE" id="PS50110"/>
    </source>
</evidence>
<keyword evidence="5" id="KW-0804">Transcription</keyword>
<feature type="domain" description="Response regulatory" evidence="7">
    <location>
        <begin position="33"/>
        <end position="147"/>
    </location>
</feature>
<keyword evidence="1 6" id="KW-0597">Phosphoprotein</keyword>
<evidence type="ECO:0000256" key="4">
    <source>
        <dbReference type="ARBA" id="ARBA00023125"/>
    </source>
</evidence>
<dbReference type="PANTHER" id="PTHR48111:SF1">
    <property type="entry name" value="TWO-COMPONENT RESPONSE REGULATOR ORR33"/>
    <property type="match status" value="1"/>
</dbReference>
<dbReference type="AlphaFoldDB" id="A0A421BDH4"/>
<dbReference type="Gene3D" id="3.40.50.2300">
    <property type="match status" value="1"/>
</dbReference>
<dbReference type="GO" id="GO:0006355">
    <property type="term" value="P:regulation of DNA-templated transcription"/>
    <property type="evidence" value="ECO:0007669"/>
    <property type="project" value="TreeGrafter"/>
</dbReference>
<accession>A0A421BDH4</accession>
<keyword evidence="9" id="KW-1185">Reference proteome</keyword>
<evidence type="ECO:0000256" key="3">
    <source>
        <dbReference type="ARBA" id="ARBA00023015"/>
    </source>
</evidence>
<dbReference type="InterPro" id="IPR001789">
    <property type="entry name" value="Sig_transdc_resp-reg_receiver"/>
</dbReference>
<dbReference type="SMART" id="SM00448">
    <property type="entry name" value="REC"/>
    <property type="match status" value="1"/>
</dbReference>
<evidence type="ECO:0000313" key="9">
    <source>
        <dbReference type="Proteomes" id="UP000282454"/>
    </source>
</evidence>
<evidence type="ECO:0000256" key="2">
    <source>
        <dbReference type="ARBA" id="ARBA00023012"/>
    </source>
</evidence>
<dbReference type="InterPro" id="IPR039420">
    <property type="entry name" value="WalR-like"/>
</dbReference>
<proteinExistence type="predicted"/>
<dbReference type="PROSITE" id="PS50110">
    <property type="entry name" value="RESPONSE_REGULATORY"/>
    <property type="match status" value="1"/>
</dbReference>
<evidence type="ECO:0000256" key="1">
    <source>
        <dbReference type="ARBA" id="ARBA00022553"/>
    </source>
</evidence>
<dbReference type="RefSeq" id="WP_246009812.1">
    <property type="nucleotide sequence ID" value="NZ_RCDD01000001.1"/>
</dbReference>
<keyword evidence="3" id="KW-0805">Transcription regulation</keyword>
<dbReference type="SUPFAM" id="SSF52172">
    <property type="entry name" value="CheY-like"/>
    <property type="match status" value="1"/>
</dbReference>
<organism evidence="8 9">
    <name type="scientific">Actinokineospora cianjurensis</name>
    <dbReference type="NCBI Taxonomy" id="585224"/>
    <lineage>
        <taxon>Bacteria</taxon>
        <taxon>Bacillati</taxon>
        <taxon>Actinomycetota</taxon>
        <taxon>Actinomycetes</taxon>
        <taxon>Pseudonocardiales</taxon>
        <taxon>Pseudonocardiaceae</taxon>
        <taxon>Actinokineospora</taxon>
    </lineage>
</organism>
<dbReference type="EMBL" id="RCDD01000001">
    <property type="protein sequence ID" value="RLK62376.1"/>
    <property type="molecule type" value="Genomic_DNA"/>
</dbReference>
<dbReference type="GO" id="GO:0000156">
    <property type="term" value="F:phosphorelay response regulator activity"/>
    <property type="evidence" value="ECO:0007669"/>
    <property type="project" value="TreeGrafter"/>
</dbReference>
<dbReference type="GO" id="GO:0000976">
    <property type="term" value="F:transcription cis-regulatory region binding"/>
    <property type="evidence" value="ECO:0007669"/>
    <property type="project" value="TreeGrafter"/>
</dbReference>
<dbReference type="GO" id="GO:0005829">
    <property type="term" value="C:cytosol"/>
    <property type="evidence" value="ECO:0007669"/>
    <property type="project" value="TreeGrafter"/>
</dbReference>
<dbReference type="PANTHER" id="PTHR48111">
    <property type="entry name" value="REGULATOR OF RPOS"/>
    <property type="match status" value="1"/>
</dbReference>
<name>A0A421BDH4_9PSEU</name>
<dbReference type="Proteomes" id="UP000282454">
    <property type="component" value="Unassembled WGS sequence"/>
</dbReference>
<dbReference type="InterPro" id="IPR011006">
    <property type="entry name" value="CheY-like_superfamily"/>
</dbReference>
<gene>
    <name evidence="8" type="ORF">CLV68_2933</name>
</gene>
<evidence type="ECO:0000313" key="8">
    <source>
        <dbReference type="EMBL" id="RLK62376.1"/>
    </source>
</evidence>
<evidence type="ECO:0000256" key="6">
    <source>
        <dbReference type="PROSITE-ProRule" id="PRU00169"/>
    </source>
</evidence>
<feature type="modified residue" description="4-aspartylphosphate" evidence="6">
    <location>
        <position position="80"/>
    </location>
</feature>
<keyword evidence="4" id="KW-0238">DNA-binding</keyword>
<protein>
    <submittedName>
        <fullName evidence="8">Response regulator receiver domain-containing protein</fullName>
    </submittedName>
</protein>
<reference evidence="8 9" key="1">
    <citation type="submission" date="2018-10" db="EMBL/GenBank/DDBJ databases">
        <title>Genomic Encyclopedia of Archaeal and Bacterial Type Strains, Phase II (KMG-II): from individual species to whole genera.</title>
        <authorList>
            <person name="Goeker M."/>
        </authorList>
    </citation>
    <scope>NUCLEOTIDE SEQUENCE [LARGE SCALE GENOMIC DNA]</scope>
    <source>
        <strain evidence="8 9">DSM 45657</strain>
    </source>
</reference>
<dbReference type="GO" id="GO:0032993">
    <property type="term" value="C:protein-DNA complex"/>
    <property type="evidence" value="ECO:0007669"/>
    <property type="project" value="TreeGrafter"/>
</dbReference>